<dbReference type="EMBL" id="BMOE01000006">
    <property type="protein sequence ID" value="GGJ75820.1"/>
    <property type="molecule type" value="Genomic_DNA"/>
</dbReference>
<feature type="domain" description="Glycosyl transferase family 1" evidence="2">
    <location>
        <begin position="193"/>
        <end position="354"/>
    </location>
</feature>
<dbReference type="Pfam" id="PF00534">
    <property type="entry name" value="Glycos_transf_1"/>
    <property type="match status" value="1"/>
</dbReference>
<dbReference type="PANTHER" id="PTHR46401">
    <property type="entry name" value="GLYCOSYLTRANSFERASE WBBK-RELATED"/>
    <property type="match status" value="1"/>
</dbReference>
<protein>
    <submittedName>
        <fullName evidence="4">Glycosyl transferase family 1</fullName>
    </submittedName>
</protein>
<reference evidence="4" key="1">
    <citation type="journal article" date="2014" name="Int. J. Syst. Evol. Microbiol.">
        <title>Complete genome sequence of Corynebacterium casei LMG S-19264T (=DSM 44701T), isolated from a smear-ripened cheese.</title>
        <authorList>
            <consortium name="US DOE Joint Genome Institute (JGI-PGF)"/>
            <person name="Walter F."/>
            <person name="Albersmeier A."/>
            <person name="Kalinowski J."/>
            <person name="Ruckert C."/>
        </authorList>
    </citation>
    <scope>NUCLEOTIDE SEQUENCE</scope>
    <source>
        <strain evidence="4">JCM 14371</strain>
    </source>
</reference>
<dbReference type="InterPro" id="IPR028098">
    <property type="entry name" value="Glyco_trans_4-like_N"/>
</dbReference>
<evidence type="ECO:0000313" key="5">
    <source>
        <dbReference type="Proteomes" id="UP000635726"/>
    </source>
</evidence>
<keyword evidence="1 4" id="KW-0808">Transferase</keyword>
<reference evidence="4" key="2">
    <citation type="submission" date="2020-09" db="EMBL/GenBank/DDBJ databases">
        <authorList>
            <person name="Sun Q."/>
            <person name="Ohkuma M."/>
        </authorList>
    </citation>
    <scope>NUCLEOTIDE SEQUENCE</scope>
    <source>
        <strain evidence="4">JCM 14371</strain>
    </source>
</reference>
<dbReference type="RefSeq" id="WP_188963027.1">
    <property type="nucleotide sequence ID" value="NZ_BMOE01000006.1"/>
</dbReference>
<keyword evidence="5" id="KW-1185">Reference proteome</keyword>
<dbReference type="InterPro" id="IPR001296">
    <property type="entry name" value="Glyco_trans_1"/>
</dbReference>
<dbReference type="CDD" id="cd03809">
    <property type="entry name" value="GT4_MtfB-like"/>
    <property type="match status" value="1"/>
</dbReference>
<name>A0A917PG95_9DEIO</name>
<gene>
    <name evidence="4" type="ORF">GCM10008939_20070</name>
</gene>
<accession>A0A917PG95</accession>
<dbReference type="AlphaFoldDB" id="A0A917PG95"/>
<feature type="domain" description="Glycosyltransferase subfamily 4-like N-terminal" evidence="3">
    <location>
        <begin position="16"/>
        <end position="173"/>
    </location>
</feature>
<dbReference type="GO" id="GO:0016757">
    <property type="term" value="F:glycosyltransferase activity"/>
    <property type="evidence" value="ECO:0007669"/>
    <property type="project" value="InterPro"/>
</dbReference>
<dbReference type="FunFam" id="3.40.50.2000:FF:000119">
    <property type="entry name" value="Glycosyl transferase group 1"/>
    <property type="match status" value="1"/>
</dbReference>
<proteinExistence type="predicted"/>
<evidence type="ECO:0000256" key="1">
    <source>
        <dbReference type="ARBA" id="ARBA00022679"/>
    </source>
</evidence>
<evidence type="ECO:0000259" key="3">
    <source>
        <dbReference type="Pfam" id="PF13439"/>
    </source>
</evidence>
<sequence length="377" mass="41263">MKVGFLTYGMEHSLTGIGRYTVELTRALRDLDAGLEITLLNPYRDSKLGWYEEFPTHPVPRLQKIYGAAALGSVDLHRAAQTLGLDIVHDPCGIAPFIGQRGAYRRVTTVHDAVPLVYPNTQPLATRMIFRTLVPAARWTTDAVLTVSEASASDLTRLLGLPSERVHVTPCGVRMPEAQTPDALAEVRRRMNVPERYLLYVGALHPRKNLKGVLEAYTLLRERLSAAGTDEVGLVIVGPASWGSRAREELGQAFDMTGVQFTGFVTDEDLSALYFGTLGLVYPSYYEGFGLPALEGMAHGAPVITSNTSSLPEVVGDAALTVDPARSDEIADAMHRLVTDPALRASLSGRGRERARTFTWQRMAEQTLAVYRSILQA</sequence>
<evidence type="ECO:0000259" key="2">
    <source>
        <dbReference type="Pfam" id="PF00534"/>
    </source>
</evidence>
<evidence type="ECO:0000313" key="4">
    <source>
        <dbReference type="EMBL" id="GGJ75820.1"/>
    </source>
</evidence>
<dbReference type="Gene3D" id="3.40.50.2000">
    <property type="entry name" value="Glycogen Phosphorylase B"/>
    <property type="match status" value="2"/>
</dbReference>
<dbReference type="Proteomes" id="UP000635726">
    <property type="component" value="Unassembled WGS sequence"/>
</dbReference>
<dbReference type="SUPFAM" id="SSF53756">
    <property type="entry name" value="UDP-Glycosyltransferase/glycogen phosphorylase"/>
    <property type="match status" value="1"/>
</dbReference>
<dbReference type="PANTHER" id="PTHR46401:SF2">
    <property type="entry name" value="GLYCOSYLTRANSFERASE WBBK-RELATED"/>
    <property type="match status" value="1"/>
</dbReference>
<dbReference type="GO" id="GO:0009103">
    <property type="term" value="P:lipopolysaccharide biosynthetic process"/>
    <property type="evidence" value="ECO:0007669"/>
    <property type="project" value="TreeGrafter"/>
</dbReference>
<dbReference type="Pfam" id="PF13439">
    <property type="entry name" value="Glyco_transf_4"/>
    <property type="match status" value="1"/>
</dbReference>
<comment type="caution">
    <text evidence="4">The sequence shown here is derived from an EMBL/GenBank/DDBJ whole genome shotgun (WGS) entry which is preliminary data.</text>
</comment>
<organism evidence="4 5">
    <name type="scientific">Deinococcus aquiradiocola</name>
    <dbReference type="NCBI Taxonomy" id="393059"/>
    <lineage>
        <taxon>Bacteria</taxon>
        <taxon>Thermotogati</taxon>
        <taxon>Deinococcota</taxon>
        <taxon>Deinococci</taxon>
        <taxon>Deinococcales</taxon>
        <taxon>Deinococcaceae</taxon>
        <taxon>Deinococcus</taxon>
    </lineage>
</organism>